<protein>
    <submittedName>
        <fullName evidence="2">Uncharacterized protein</fullName>
    </submittedName>
</protein>
<evidence type="ECO:0000313" key="2">
    <source>
        <dbReference type="EMBL" id="MDQ0231317.1"/>
    </source>
</evidence>
<name>A0ABT9ZGC2_9BACI</name>
<dbReference type="Pfam" id="PF17259">
    <property type="entry name" value="DUF5325"/>
    <property type="match status" value="1"/>
</dbReference>
<keyword evidence="1" id="KW-0812">Transmembrane</keyword>
<keyword evidence="3" id="KW-1185">Reference proteome</keyword>
<gene>
    <name evidence="2" type="ORF">J2S19_002600</name>
</gene>
<evidence type="ECO:0000313" key="3">
    <source>
        <dbReference type="Proteomes" id="UP001234495"/>
    </source>
</evidence>
<sequence>MGETDMKAGKWIFLVLASLAALSMVGIGIAIGLKSLLGVIMSIIALNVIMASGFILKKKMRENGILD</sequence>
<comment type="caution">
    <text evidence="2">The sequence shown here is derived from an EMBL/GenBank/DDBJ whole genome shotgun (WGS) entry which is preliminary data.</text>
</comment>
<keyword evidence="1" id="KW-0472">Membrane</keyword>
<keyword evidence="1" id="KW-1133">Transmembrane helix</keyword>
<dbReference type="EMBL" id="JAUSUD010000011">
    <property type="protein sequence ID" value="MDQ0231317.1"/>
    <property type="molecule type" value="Genomic_DNA"/>
</dbReference>
<feature type="transmembrane region" description="Helical" evidence="1">
    <location>
        <begin position="37"/>
        <end position="56"/>
    </location>
</feature>
<reference evidence="2 3" key="1">
    <citation type="submission" date="2023-07" db="EMBL/GenBank/DDBJ databases">
        <title>Genomic Encyclopedia of Type Strains, Phase IV (KMG-IV): sequencing the most valuable type-strain genomes for metagenomic binning, comparative biology and taxonomic classification.</title>
        <authorList>
            <person name="Goeker M."/>
        </authorList>
    </citation>
    <scope>NUCLEOTIDE SEQUENCE [LARGE SCALE GENOMIC DNA]</scope>
    <source>
        <strain evidence="2 3">DSM 29005</strain>
    </source>
</reference>
<organism evidence="2 3">
    <name type="scientific">Metabacillus malikii</name>
    <dbReference type="NCBI Taxonomy" id="1504265"/>
    <lineage>
        <taxon>Bacteria</taxon>
        <taxon>Bacillati</taxon>
        <taxon>Bacillota</taxon>
        <taxon>Bacilli</taxon>
        <taxon>Bacillales</taxon>
        <taxon>Bacillaceae</taxon>
        <taxon>Metabacillus</taxon>
    </lineage>
</organism>
<feature type="transmembrane region" description="Helical" evidence="1">
    <location>
        <begin position="12"/>
        <end position="31"/>
    </location>
</feature>
<evidence type="ECO:0000256" key="1">
    <source>
        <dbReference type="SAM" id="Phobius"/>
    </source>
</evidence>
<accession>A0ABT9ZGC2</accession>
<dbReference type="InterPro" id="IPR035211">
    <property type="entry name" value="DUF5325"/>
</dbReference>
<dbReference type="Proteomes" id="UP001234495">
    <property type="component" value="Unassembled WGS sequence"/>
</dbReference>
<proteinExistence type="predicted"/>